<dbReference type="EMBL" id="LFYR01000903">
    <property type="protein sequence ID" value="KMZ67519.1"/>
    <property type="molecule type" value="Genomic_DNA"/>
</dbReference>
<evidence type="ECO:0000313" key="7">
    <source>
        <dbReference type="Proteomes" id="UP000036987"/>
    </source>
</evidence>
<accession>A0A0K9PEW6</accession>
<dbReference type="InterPro" id="IPR020472">
    <property type="entry name" value="WD40_PAC1"/>
</dbReference>
<dbReference type="Proteomes" id="UP000036987">
    <property type="component" value="Unassembled WGS sequence"/>
</dbReference>
<evidence type="ECO:0000256" key="2">
    <source>
        <dbReference type="ARBA" id="ARBA00022737"/>
    </source>
</evidence>
<gene>
    <name evidence="6" type="ORF">ZOSMA_265G00280</name>
</gene>
<keyword evidence="2" id="KW-0677">Repeat</keyword>
<dbReference type="SMART" id="SM00256">
    <property type="entry name" value="FBOX"/>
    <property type="match status" value="1"/>
</dbReference>
<evidence type="ECO:0000256" key="4">
    <source>
        <dbReference type="SAM" id="MobiDB-lite"/>
    </source>
</evidence>
<dbReference type="Pfam" id="PF00646">
    <property type="entry name" value="F-box"/>
    <property type="match status" value="1"/>
</dbReference>
<proteinExistence type="predicted"/>
<dbReference type="SUPFAM" id="SSF81383">
    <property type="entry name" value="F-box domain"/>
    <property type="match status" value="1"/>
</dbReference>
<dbReference type="OrthoDB" id="190105at2759"/>
<dbReference type="PROSITE" id="PS50082">
    <property type="entry name" value="WD_REPEATS_2"/>
    <property type="match status" value="2"/>
</dbReference>
<dbReference type="InterPro" id="IPR001680">
    <property type="entry name" value="WD40_rpt"/>
</dbReference>
<evidence type="ECO:0000256" key="1">
    <source>
        <dbReference type="ARBA" id="ARBA00022574"/>
    </source>
</evidence>
<dbReference type="InterPro" id="IPR001810">
    <property type="entry name" value="F-box_dom"/>
</dbReference>
<feature type="domain" description="F-box" evidence="5">
    <location>
        <begin position="77"/>
        <end position="123"/>
    </location>
</feature>
<evidence type="ECO:0000313" key="6">
    <source>
        <dbReference type="EMBL" id="KMZ67519.1"/>
    </source>
</evidence>
<evidence type="ECO:0000259" key="5">
    <source>
        <dbReference type="PROSITE" id="PS50181"/>
    </source>
</evidence>
<comment type="caution">
    <text evidence="6">The sequence shown here is derived from an EMBL/GenBank/DDBJ whole genome shotgun (WGS) entry which is preliminary data.</text>
</comment>
<dbReference type="SUPFAM" id="SSF50978">
    <property type="entry name" value="WD40 repeat-like"/>
    <property type="match status" value="1"/>
</dbReference>
<dbReference type="Gene3D" id="1.20.1280.50">
    <property type="match status" value="1"/>
</dbReference>
<organism evidence="6 7">
    <name type="scientific">Zostera marina</name>
    <name type="common">Eelgrass</name>
    <dbReference type="NCBI Taxonomy" id="29655"/>
    <lineage>
        <taxon>Eukaryota</taxon>
        <taxon>Viridiplantae</taxon>
        <taxon>Streptophyta</taxon>
        <taxon>Embryophyta</taxon>
        <taxon>Tracheophyta</taxon>
        <taxon>Spermatophyta</taxon>
        <taxon>Magnoliopsida</taxon>
        <taxon>Liliopsida</taxon>
        <taxon>Zosteraceae</taxon>
        <taxon>Zostera</taxon>
    </lineage>
</organism>
<dbReference type="STRING" id="29655.A0A0K9PEW6"/>
<dbReference type="AlphaFoldDB" id="A0A0K9PEW6"/>
<feature type="repeat" description="WD" evidence="3">
    <location>
        <begin position="266"/>
        <end position="305"/>
    </location>
</feature>
<feature type="repeat" description="WD" evidence="3">
    <location>
        <begin position="170"/>
        <end position="211"/>
    </location>
</feature>
<dbReference type="InterPro" id="IPR019775">
    <property type="entry name" value="WD40_repeat_CS"/>
</dbReference>
<dbReference type="SMART" id="SM00320">
    <property type="entry name" value="WD40"/>
    <property type="match status" value="7"/>
</dbReference>
<keyword evidence="1 3" id="KW-0853">WD repeat</keyword>
<protein>
    <submittedName>
        <fullName evidence="6">F-box/WD-40 repeat-containing protein</fullName>
    </submittedName>
</protein>
<dbReference type="InterPro" id="IPR036322">
    <property type="entry name" value="WD40_repeat_dom_sf"/>
</dbReference>
<name>A0A0K9PEW6_ZOSMR</name>
<dbReference type="Gene3D" id="2.130.10.10">
    <property type="entry name" value="YVTN repeat-like/Quinoprotein amine dehydrogenase"/>
    <property type="match status" value="2"/>
</dbReference>
<reference evidence="7" key="1">
    <citation type="journal article" date="2016" name="Nature">
        <title>The genome of the seagrass Zostera marina reveals angiosperm adaptation to the sea.</title>
        <authorList>
            <person name="Olsen J.L."/>
            <person name="Rouze P."/>
            <person name="Verhelst B."/>
            <person name="Lin Y.-C."/>
            <person name="Bayer T."/>
            <person name="Collen J."/>
            <person name="Dattolo E."/>
            <person name="De Paoli E."/>
            <person name="Dittami S."/>
            <person name="Maumus F."/>
            <person name="Michel G."/>
            <person name="Kersting A."/>
            <person name="Lauritano C."/>
            <person name="Lohaus R."/>
            <person name="Toepel M."/>
            <person name="Tonon T."/>
            <person name="Vanneste K."/>
            <person name="Amirebrahimi M."/>
            <person name="Brakel J."/>
            <person name="Bostroem C."/>
            <person name="Chovatia M."/>
            <person name="Grimwood J."/>
            <person name="Jenkins J.W."/>
            <person name="Jueterbock A."/>
            <person name="Mraz A."/>
            <person name="Stam W.T."/>
            <person name="Tice H."/>
            <person name="Bornberg-Bauer E."/>
            <person name="Green P.J."/>
            <person name="Pearson G.A."/>
            <person name="Procaccini G."/>
            <person name="Duarte C.M."/>
            <person name="Schmutz J."/>
            <person name="Reusch T.B.H."/>
            <person name="Van de Peer Y."/>
        </authorList>
    </citation>
    <scope>NUCLEOTIDE SEQUENCE [LARGE SCALE GENOMIC DNA]</scope>
    <source>
        <strain evidence="7">cv. Finnish</strain>
    </source>
</reference>
<dbReference type="PROSITE" id="PS50181">
    <property type="entry name" value="FBOX"/>
    <property type="match status" value="1"/>
</dbReference>
<dbReference type="PANTHER" id="PTHR19855:SF19">
    <property type="entry name" value="OS04G0619700 PROTEIN"/>
    <property type="match status" value="1"/>
</dbReference>
<dbReference type="PROSITE" id="PS00678">
    <property type="entry name" value="WD_REPEATS_1"/>
    <property type="match status" value="1"/>
</dbReference>
<dbReference type="PRINTS" id="PR00320">
    <property type="entry name" value="GPROTEINBRPT"/>
</dbReference>
<dbReference type="PROSITE" id="PS50294">
    <property type="entry name" value="WD_REPEATS_REGION"/>
    <property type="match status" value="1"/>
</dbReference>
<dbReference type="PANTHER" id="PTHR19855">
    <property type="entry name" value="WD40 REPEAT PROTEIN 12, 37"/>
    <property type="match status" value="1"/>
</dbReference>
<keyword evidence="7" id="KW-1185">Reference proteome</keyword>
<evidence type="ECO:0000256" key="3">
    <source>
        <dbReference type="PROSITE-ProRule" id="PRU00221"/>
    </source>
</evidence>
<sequence>MAFDFPDGSIVPSDCDPWDEEILPKNSRPHSFGARFASGNDTPSEFIMLKSPCEFHPKQELVIPESSRSNIPDPSRRRTIEDLPSALISEILQRLNPQELGILSCVSTFLNRLASDHQGWENFYFGRWGPPPVMPLQCLDLSVERAWKELFVEREFRSKAFMGRYRLDVLHGHTEAVRSIFILSSAKLIFTGGYDSVVRMWDMEHGLCIATSQPLGCTIRAISADNELLVAGCTDAFLQCWCADEGHQYHHEGLKYFSNDGSEFRLWGHYGPITCIALDSKRIFSGSWDTSICVWDRKQHNCVNILWHHGWVWSLVSCGSTVASGAGSDAYVWDIESGDPVNVICGAHSGNVCSVAQSYSGDFLFTGGEDGCIHMFDTRKLEDYDDMKPHATWMPHDGPVNSLAFEFPWLVSSSSDGRISLIDVRKLLKSTKTSSSKYYSRDRNYSPSSKSSIEPPQRMLHGFGCLYSVNIGENRIVCGGEDHVVRIWDFSKALEMEKKVLASKKLRLANRMRRRKAQNEMNSRSKGRKQGDPCSIAAKKNQVNGNRSGVWHSKCGVSGKLKG</sequence>
<dbReference type="InterPro" id="IPR036047">
    <property type="entry name" value="F-box-like_dom_sf"/>
</dbReference>
<feature type="region of interest" description="Disordered" evidence="4">
    <location>
        <begin position="512"/>
        <end position="563"/>
    </location>
</feature>
<dbReference type="InterPro" id="IPR015943">
    <property type="entry name" value="WD40/YVTN_repeat-like_dom_sf"/>
</dbReference>
<dbReference type="OMA" id="SSAKHCY"/>
<dbReference type="Pfam" id="PF00400">
    <property type="entry name" value="WD40"/>
    <property type="match status" value="5"/>
</dbReference>